<feature type="transmembrane region" description="Helical" evidence="6">
    <location>
        <begin position="285"/>
        <end position="303"/>
    </location>
</feature>
<feature type="transmembrane region" description="Helical" evidence="6">
    <location>
        <begin position="381"/>
        <end position="402"/>
    </location>
</feature>
<keyword evidence="7" id="KW-0808">Transferase</keyword>
<dbReference type="InterPro" id="IPR023214">
    <property type="entry name" value="HAD_sf"/>
</dbReference>
<dbReference type="EMBL" id="CP035704">
    <property type="protein sequence ID" value="QBB72745.1"/>
    <property type="molecule type" value="Genomic_DNA"/>
</dbReference>
<dbReference type="InterPro" id="IPR036412">
    <property type="entry name" value="HAD-like_sf"/>
</dbReference>
<feature type="transmembrane region" description="Helical" evidence="6">
    <location>
        <begin position="414"/>
        <end position="432"/>
    </location>
</feature>
<proteinExistence type="predicted"/>
<feature type="transmembrane region" description="Helical" evidence="6">
    <location>
        <begin position="310"/>
        <end position="330"/>
    </location>
</feature>
<dbReference type="CDD" id="cd13963">
    <property type="entry name" value="PT_UbiA_2"/>
    <property type="match status" value="1"/>
</dbReference>
<dbReference type="OrthoDB" id="9803632at2"/>
<dbReference type="AlphaFoldDB" id="A0A411HQG4"/>
<accession>A0A411HQG4</accession>
<dbReference type="InterPro" id="IPR039653">
    <property type="entry name" value="Prenyltransferase"/>
</dbReference>
<dbReference type="SUPFAM" id="SSF56784">
    <property type="entry name" value="HAD-like"/>
    <property type="match status" value="1"/>
</dbReference>
<evidence type="ECO:0000256" key="2">
    <source>
        <dbReference type="ARBA" id="ARBA00022475"/>
    </source>
</evidence>
<dbReference type="PANTHER" id="PTHR11048">
    <property type="entry name" value="PRENYLTRANSFERASES"/>
    <property type="match status" value="1"/>
</dbReference>
<feature type="transmembrane region" description="Helical" evidence="6">
    <location>
        <begin position="444"/>
        <end position="467"/>
    </location>
</feature>
<dbReference type="GO" id="GO:0016765">
    <property type="term" value="F:transferase activity, transferring alkyl or aryl (other than methyl) groups"/>
    <property type="evidence" value="ECO:0007669"/>
    <property type="project" value="InterPro"/>
</dbReference>
<evidence type="ECO:0000256" key="4">
    <source>
        <dbReference type="ARBA" id="ARBA00022989"/>
    </source>
</evidence>
<evidence type="ECO:0000256" key="3">
    <source>
        <dbReference type="ARBA" id="ARBA00022692"/>
    </source>
</evidence>
<sequence length="468" mass="51791">MPLCVDLDGTLLRSDLLLESALSLLRRNPFYLLSFVVWLIHGKARLKREIALRANVDVSLLPYDTRVLTWLRDENIARKKVLCSASDRLLVDAVANYLGGFDTVLASDGLVNLSGSRKAQALVENYSERGFDYAGNAAPDMQVWSHARQAIVVNASPALLRRARKAFSVTQVFAREKSGVRIWVRALRLHQWLKNLLIFLPLLAAHMLFAPQAIQRSIVAFFCFGLCASGVYLLNDLLDLESDRRHPRKRLRPFAAGTLSLVAGLVAAPLLALISFALALFLSPIFAAVLLSYYALTLAYSFALKRIAMLDAIVLGALYTVRIVAGTVAIRTALSFWLLAFSMFLFLSLAMLKRYTELRGLRDAGQTEASGRGYAVDDLPLIESLGGSSGFLSVLVLALYINSTASEVLYRHPQMLWMLCPLLLYWVSRAWLIAHRGAMHDDPVVFALLDRISRIILVLCGAAIVGAI</sequence>
<reference evidence="7 8" key="1">
    <citation type="submission" date="2019-01" db="EMBL/GenBank/DDBJ databases">
        <title>Pseudolysobacter antarctica gen. nov., sp. nov., isolated from Fildes Peninsula, Antarctica.</title>
        <authorList>
            <person name="Wei Z."/>
            <person name="Peng F."/>
        </authorList>
    </citation>
    <scope>NUCLEOTIDE SEQUENCE [LARGE SCALE GENOMIC DNA]</scope>
    <source>
        <strain evidence="7 8">AQ6-296</strain>
    </source>
</reference>
<feature type="transmembrane region" description="Helical" evidence="6">
    <location>
        <begin position="336"/>
        <end position="352"/>
    </location>
</feature>
<keyword evidence="4 6" id="KW-1133">Transmembrane helix</keyword>
<evidence type="ECO:0000256" key="1">
    <source>
        <dbReference type="ARBA" id="ARBA00004141"/>
    </source>
</evidence>
<organism evidence="7 8">
    <name type="scientific">Pseudolysobacter antarcticus</name>
    <dbReference type="NCBI Taxonomy" id="2511995"/>
    <lineage>
        <taxon>Bacteria</taxon>
        <taxon>Pseudomonadati</taxon>
        <taxon>Pseudomonadota</taxon>
        <taxon>Gammaproteobacteria</taxon>
        <taxon>Lysobacterales</taxon>
        <taxon>Rhodanobacteraceae</taxon>
        <taxon>Pseudolysobacter</taxon>
    </lineage>
</organism>
<dbReference type="InterPro" id="IPR044878">
    <property type="entry name" value="UbiA_sf"/>
</dbReference>
<keyword evidence="2" id="KW-1003">Cell membrane</keyword>
<keyword evidence="5 6" id="KW-0472">Membrane</keyword>
<dbReference type="Gene3D" id="3.40.50.1000">
    <property type="entry name" value="HAD superfamily/HAD-like"/>
    <property type="match status" value="1"/>
</dbReference>
<protein>
    <submittedName>
        <fullName evidence="7">UbiA family prenyltransferase</fullName>
    </submittedName>
</protein>
<dbReference type="KEGG" id="xbc:ELE36_16575"/>
<feature type="transmembrane region" description="Helical" evidence="6">
    <location>
        <begin position="254"/>
        <end position="279"/>
    </location>
</feature>
<gene>
    <name evidence="7" type="ORF">ELE36_16575</name>
</gene>
<evidence type="ECO:0000256" key="5">
    <source>
        <dbReference type="ARBA" id="ARBA00023136"/>
    </source>
</evidence>
<dbReference type="GO" id="GO:0005886">
    <property type="term" value="C:plasma membrane"/>
    <property type="evidence" value="ECO:0007669"/>
    <property type="project" value="TreeGrafter"/>
</dbReference>
<dbReference type="InterPro" id="IPR000537">
    <property type="entry name" value="UbiA_prenyltransferase"/>
</dbReference>
<comment type="subcellular location">
    <subcellularLocation>
        <location evidence="1">Membrane</location>
        <topology evidence="1">Multi-pass membrane protein</topology>
    </subcellularLocation>
</comment>
<evidence type="ECO:0000256" key="6">
    <source>
        <dbReference type="SAM" id="Phobius"/>
    </source>
</evidence>
<dbReference type="Gene3D" id="1.10.357.140">
    <property type="entry name" value="UbiA prenyltransferase"/>
    <property type="match status" value="1"/>
</dbReference>
<feature type="transmembrane region" description="Helical" evidence="6">
    <location>
        <begin position="217"/>
        <end position="234"/>
    </location>
</feature>
<dbReference type="Pfam" id="PF01040">
    <property type="entry name" value="UbiA"/>
    <property type="match status" value="1"/>
</dbReference>
<evidence type="ECO:0000313" key="7">
    <source>
        <dbReference type="EMBL" id="QBB72745.1"/>
    </source>
</evidence>
<dbReference type="PANTHER" id="PTHR11048:SF5">
    <property type="entry name" value="DECAPRENYL-PHOSPHATE PHOSPHORIBOSYLTRANSFERASE"/>
    <property type="match status" value="1"/>
</dbReference>
<evidence type="ECO:0000313" key="8">
    <source>
        <dbReference type="Proteomes" id="UP000291562"/>
    </source>
</evidence>
<name>A0A411HQG4_9GAMM</name>
<dbReference type="NCBIfam" id="NF006088">
    <property type="entry name" value="PRK08238.1"/>
    <property type="match status" value="1"/>
</dbReference>
<dbReference type="Proteomes" id="UP000291562">
    <property type="component" value="Chromosome"/>
</dbReference>
<keyword evidence="3 6" id="KW-0812">Transmembrane</keyword>
<keyword evidence="8" id="KW-1185">Reference proteome</keyword>
<dbReference type="GO" id="GO:0009247">
    <property type="term" value="P:glycolipid biosynthetic process"/>
    <property type="evidence" value="ECO:0007669"/>
    <property type="project" value="TreeGrafter"/>
</dbReference>